<protein>
    <recommendedName>
        <fullName evidence="3">Heterokaryon incompatibility domain-containing protein</fullName>
    </recommendedName>
</protein>
<reference evidence="1 2" key="1">
    <citation type="journal article" date="2011" name="Genome Biol.">
        <title>Comparative genome sequence analysis underscores mycoparasitism as the ancestral life style of Trichoderma.</title>
        <authorList>
            <person name="Kubicek C.P."/>
            <person name="Herrera-Estrella A."/>
            <person name="Seidl-Seiboth V."/>
            <person name="Martinez D.A."/>
            <person name="Druzhinina I.S."/>
            <person name="Thon M."/>
            <person name="Zeilinger S."/>
            <person name="Casas-Flores S."/>
            <person name="Horwitz B.A."/>
            <person name="Mukherjee P.K."/>
            <person name="Mukherjee M."/>
            <person name="Kredics L."/>
            <person name="Alcaraz L.D."/>
            <person name="Aerts A."/>
            <person name="Antal Z."/>
            <person name="Atanasova L."/>
            <person name="Cervantes-Badillo M.G."/>
            <person name="Challacombe J."/>
            <person name="Chertkov O."/>
            <person name="McCluskey K."/>
            <person name="Coulpier F."/>
            <person name="Deshpande N."/>
            <person name="von Doehren H."/>
            <person name="Ebbole D.J."/>
            <person name="Esquivel-Naranjo E.U."/>
            <person name="Fekete E."/>
            <person name="Flipphi M."/>
            <person name="Glaser F."/>
            <person name="Gomez-Rodriguez E.Y."/>
            <person name="Gruber S."/>
            <person name="Han C."/>
            <person name="Henrissat B."/>
            <person name="Hermosa R."/>
            <person name="Hernandez-Onate M."/>
            <person name="Karaffa L."/>
            <person name="Kosti I."/>
            <person name="Le Crom S."/>
            <person name="Lindquist E."/>
            <person name="Lucas S."/>
            <person name="Luebeck M."/>
            <person name="Luebeck P.S."/>
            <person name="Margeot A."/>
            <person name="Metz B."/>
            <person name="Misra M."/>
            <person name="Nevalainen H."/>
            <person name="Omann M."/>
            <person name="Packer N."/>
            <person name="Perrone G."/>
            <person name="Uresti-Rivera E.E."/>
            <person name="Salamov A."/>
            <person name="Schmoll M."/>
            <person name="Seiboth B."/>
            <person name="Shapiro H."/>
            <person name="Sukno S."/>
            <person name="Tamayo-Ramos J.A."/>
            <person name="Tisch D."/>
            <person name="Wiest A."/>
            <person name="Wilkinson H.H."/>
            <person name="Zhang M."/>
            <person name="Coutinho P.M."/>
            <person name="Kenerley C.M."/>
            <person name="Monte E."/>
            <person name="Baker S.E."/>
            <person name="Grigoriev I.V."/>
        </authorList>
    </citation>
    <scope>NUCLEOTIDE SEQUENCE [LARGE SCALE GENOMIC DNA]</scope>
    <source>
        <strain evidence="2">ATCC 20476 / IMI 206040</strain>
    </source>
</reference>
<dbReference type="eggNOG" id="ENOG502SP5X">
    <property type="taxonomic scope" value="Eukaryota"/>
</dbReference>
<evidence type="ECO:0008006" key="3">
    <source>
        <dbReference type="Google" id="ProtNLM"/>
    </source>
</evidence>
<evidence type="ECO:0000313" key="1">
    <source>
        <dbReference type="EMBL" id="EHK48767.1"/>
    </source>
</evidence>
<dbReference type="PANTHER" id="PTHR39596:SF2">
    <property type="entry name" value="HET DOMAIN PROTEIN (AFU_ORTHOLOGUE AFUA_1G17550)-RELATED"/>
    <property type="match status" value="1"/>
</dbReference>
<dbReference type="GeneID" id="25783131"/>
<keyword evidence="2" id="KW-1185">Reference proteome</keyword>
<organism evidence="1 2">
    <name type="scientific">Hypocrea atroviridis (strain ATCC 20476 / IMI 206040)</name>
    <name type="common">Trichoderma atroviride</name>
    <dbReference type="NCBI Taxonomy" id="452589"/>
    <lineage>
        <taxon>Eukaryota</taxon>
        <taxon>Fungi</taxon>
        <taxon>Dikarya</taxon>
        <taxon>Ascomycota</taxon>
        <taxon>Pezizomycotina</taxon>
        <taxon>Sordariomycetes</taxon>
        <taxon>Hypocreomycetidae</taxon>
        <taxon>Hypocreales</taxon>
        <taxon>Hypocreaceae</taxon>
        <taxon>Trichoderma</taxon>
    </lineage>
</organism>
<accession>G9NLK5</accession>
<dbReference type="EMBL" id="ABDG02000018">
    <property type="protein sequence ID" value="EHK48767.1"/>
    <property type="molecule type" value="Genomic_DNA"/>
</dbReference>
<dbReference type="OMA" id="AISHVRH"/>
<gene>
    <name evidence="1" type="ORF">TRIATDRAFT_315964</name>
</gene>
<dbReference type="AlphaFoldDB" id="G9NLK5"/>
<dbReference type="STRING" id="452589.G9NLK5"/>
<dbReference type="PANTHER" id="PTHR39596">
    <property type="match status" value="1"/>
</dbReference>
<dbReference type="KEGG" id="tatv:25783131"/>
<comment type="caution">
    <text evidence="1">The sequence shown here is derived from an EMBL/GenBank/DDBJ whole genome shotgun (WGS) entry which is preliminary data.</text>
</comment>
<dbReference type="HOGENOM" id="CLU_517830_0_0_1"/>
<sequence length="526" mass="59557">MNHIPLPIDDFAHAPLEVPHLCNDRFRYDDHGFLTYPHRAGLDLENIIEKGLVEIDTLAPALQAWLWFGLLGEILSIGSRTHVTQRIANYNAFVTENSEGSSVVSTTSLLRYIKEVCQRNETLRQDGFYSQRYYASLQVATTSINSLLSTEMCRKHIESGCQFSKLPVLLHVILSIQILIESLQAAESVLLPGKWDSLSQPTMEFLDCELVDKLLIEAGWCKHEVNKLPRSIRLRYYLSFLRPTDSAEGKENHLSCSKDACVHAPQIIDEQNIKPKHVTKDCKCSIETIQDLPVANLAETGAYPLLRFAQTDGASRKLELLETRFNANGTDEIPFVAISHVRHRGLGNANAHSLPYCQLAHIQELVDKICFPSGGATSSMPFWLDTMCVPSERRAHINSLKRIRKIFKHAWRVLVIDQSLCSHDIGSPEDALIRIRFSLWKRRLWTLQEGFVVPASKLIFCFANGLFSLQDLLDRYEDKTLMPFPLLKCAKFVGFRVLPHLKKTLDVLSDDIKILAGMSPAVIERN</sequence>
<evidence type="ECO:0000313" key="2">
    <source>
        <dbReference type="Proteomes" id="UP000005426"/>
    </source>
</evidence>
<proteinExistence type="predicted"/>
<dbReference type="OrthoDB" id="2426273at2759"/>
<name>G9NLK5_HYPAI</name>
<dbReference type="Proteomes" id="UP000005426">
    <property type="component" value="Unassembled WGS sequence"/>
</dbReference>